<dbReference type="InterPro" id="IPR005107">
    <property type="entry name" value="CO_DH_flav_C"/>
</dbReference>
<dbReference type="InterPro" id="IPR016166">
    <property type="entry name" value="FAD-bd_PCMH"/>
</dbReference>
<evidence type="ECO:0000313" key="7">
    <source>
        <dbReference type="Proteomes" id="UP000315440"/>
    </source>
</evidence>
<dbReference type="OrthoDB" id="9796880at2"/>
<dbReference type="GO" id="GO:0071949">
    <property type="term" value="F:FAD binding"/>
    <property type="evidence" value="ECO:0007669"/>
    <property type="project" value="InterPro"/>
</dbReference>
<dbReference type="InterPro" id="IPR002888">
    <property type="entry name" value="2Fe-2S-bd"/>
</dbReference>
<organism evidence="6 7">
    <name type="scientific">Pseudobythopirellula maris</name>
    <dbReference type="NCBI Taxonomy" id="2527991"/>
    <lineage>
        <taxon>Bacteria</taxon>
        <taxon>Pseudomonadati</taxon>
        <taxon>Planctomycetota</taxon>
        <taxon>Planctomycetia</taxon>
        <taxon>Pirellulales</taxon>
        <taxon>Lacipirellulaceae</taxon>
        <taxon>Pseudobythopirellula</taxon>
    </lineage>
</organism>
<dbReference type="EMBL" id="SJPQ01000003">
    <property type="protein sequence ID" value="TWT87642.1"/>
    <property type="molecule type" value="Genomic_DNA"/>
</dbReference>
<feature type="domain" description="FAD-binding PCMH-type" evidence="5">
    <location>
        <begin position="204"/>
        <end position="377"/>
    </location>
</feature>
<keyword evidence="6" id="KW-0560">Oxidoreductase</keyword>
<comment type="caution">
    <text evidence="6">The sequence shown here is derived from an EMBL/GenBank/DDBJ whole genome shotgun (WGS) entry which is preliminary data.</text>
</comment>
<evidence type="ECO:0000256" key="3">
    <source>
        <dbReference type="ARBA" id="ARBA00022827"/>
    </source>
</evidence>
<name>A0A5C5ZJW2_9BACT</name>
<keyword evidence="2" id="KW-0479">Metal-binding</keyword>
<dbReference type="PIRSF" id="PIRSF036557">
    <property type="entry name" value="XdhA_RC"/>
    <property type="match status" value="1"/>
</dbReference>
<dbReference type="PROSITE" id="PS51387">
    <property type="entry name" value="FAD_PCMH"/>
    <property type="match status" value="1"/>
</dbReference>
<dbReference type="Gene3D" id="3.10.20.30">
    <property type="match status" value="1"/>
</dbReference>
<dbReference type="InterPro" id="IPR036683">
    <property type="entry name" value="CO_DH_flav_C_dom_sf"/>
</dbReference>
<evidence type="ECO:0000256" key="1">
    <source>
        <dbReference type="ARBA" id="ARBA00022630"/>
    </source>
</evidence>
<dbReference type="SUPFAM" id="SSF47741">
    <property type="entry name" value="CO dehydrogenase ISP C-domain like"/>
    <property type="match status" value="1"/>
</dbReference>
<dbReference type="PANTHER" id="PTHR45444:SF3">
    <property type="entry name" value="XANTHINE DEHYDROGENASE"/>
    <property type="match status" value="1"/>
</dbReference>
<dbReference type="PANTHER" id="PTHR45444">
    <property type="entry name" value="XANTHINE DEHYDROGENASE"/>
    <property type="match status" value="1"/>
</dbReference>
<dbReference type="AlphaFoldDB" id="A0A5C5ZJW2"/>
<evidence type="ECO:0000256" key="4">
    <source>
        <dbReference type="ARBA" id="ARBA00023004"/>
    </source>
</evidence>
<reference evidence="6 7" key="1">
    <citation type="submission" date="2019-02" db="EMBL/GenBank/DDBJ databases">
        <title>Deep-cultivation of Planctomycetes and their phenomic and genomic characterization uncovers novel biology.</title>
        <authorList>
            <person name="Wiegand S."/>
            <person name="Jogler M."/>
            <person name="Boedeker C."/>
            <person name="Pinto D."/>
            <person name="Vollmers J."/>
            <person name="Rivas-Marin E."/>
            <person name="Kohn T."/>
            <person name="Peeters S.H."/>
            <person name="Heuer A."/>
            <person name="Rast P."/>
            <person name="Oberbeckmann S."/>
            <person name="Bunk B."/>
            <person name="Jeske O."/>
            <person name="Meyerdierks A."/>
            <person name="Storesund J.E."/>
            <person name="Kallscheuer N."/>
            <person name="Luecker S."/>
            <person name="Lage O.M."/>
            <person name="Pohl T."/>
            <person name="Merkel B.J."/>
            <person name="Hornburger P."/>
            <person name="Mueller R.-W."/>
            <person name="Bruemmer F."/>
            <person name="Labrenz M."/>
            <person name="Spormann A.M."/>
            <person name="Op Den Camp H."/>
            <person name="Overmann J."/>
            <person name="Amann R."/>
            <person name="Jetten M.S.M."/>
            <person name="Mascher T."/>
            <person name="Medema M.H."/>
            <person name="Devos D.P."/>
            <person name="Kaster A.-K."/>
            <person name="Ovreas L."/>
            <person name="Rohde M."/>
            <person name="Galperin M.Y."/>
            <person name="Jogler C."/>
        </authorList>
    </citation>
    <scope>NUCLEOTIDE SEQUENCE [LARGE SCALE GENOMIC DNA]</scope>
    <source>
        <strain evidence="6 7">Mal64</strain>
    </source>
</reference>
<keyword evidence="4" id="KW-0408">Iron</keyword>
<keyword evidence="7" id="KW-1185">Reference proteome</keyword>
<dbReference type="InterPro" id="IPR012175">
    <property type="entry name" value="Xanth_DH_ssu_bac"/>
</dbReference>
<proteinExistence type="predicted"/>
<protein>
    <submittedName>
        <fullName evidence="6">Nicotinate dehydrogenase FAD-subunit</fullName>
        <ecNumber evidence="6">1.17.1.5</ecNumber>
    </submittedName>
</protein>
<dbReference type="InterPro" id="IPR012675">
    <property type="entry name" value="Beta-grasp_dom_sf"/>
</dbReference>
<dbReference type="SUPFAM" id="SSF56176">
    <property type="entry name" value="FAD-binding/transporter-associated domain-like"/>
    <property type="match status" value="1"/>
</dbReference>
<dbReference type="GO" id="GO:0051537">
    <property type="term" value="F:2 iron, 2 sulfur cluster binding"/>
    <property type="evidence" value="ECO:0007669"/>
    <property type="project" value="InterPro"/>
</dbReference>
<evidence type="ECO:0000256" key="2">
    <source>
        <dbReference type="ARBA" id="ARBA00022723"/>
    </source>
</evidence>
<evidence type="ECO:0000259" key="5">
    <source>
        <dbReference type="PROSITE" id="PS51387"/>
    </source>
</evidence>
<dbReference type="Gene3D" id="3.30.390.50">
    <property type="entry name" value="CO dehydrogenase flavoprotein, C-terminal domain"/>
    <property type="match status" value="1"/>
</dbReference>
<dbReference type="InterPro" id="IPR016167">
    <property type="entry name" value="FAD-bd_PCMH_sub1"/>
</dbReference>
<evidence type="ECO:0000313" key="6">
    <source>
        <dbReference type="EMBL" id="TWT87642.1"/>
    </source>
</evidence>
<dbReference type="InterPro" id="IPR036010">
    <property type="entry name" value="2Fe-2S_ferredoxin-like_sf"/>
</dbReference>
<dbReference type="SMART" id="SM01092">
    <property type="entry name" value="CO_deh_flav_C"/>
    <property type="match status" value="1"/>
</dbReference>
<dbReference type="Pfam" id="PF01799">
    <property type="entry name" value="Fer2_2"/>
    <property type="match status" value="1"/>
</dbReference>
<dbReference type="Gene3D" id="3.30.43.10">
    <property type="entry name" value="Uridine Diphospho-n-acetylenolpyruvylglucosamine Reductase, domain 2"/>
    <property type="match status" value="1"/>
</dbReference>
<dbReference type="GO" id="GO:0050138">
    <property type="term" value="F:nicotinate dehydrogenase activity"/>
    <property type="evidence" value="ECO:0007669"/>
    <property type="project" value="UniProtKB-EC"/>
</dbReference>
<dbReference type="InterPro" id="IPR002346">
    <property type="entry name" value="Mopterin_DH_FAD-bd"/>
</dbReference>
<dbReference type="InterPro" id="IPR016208">
    <property type="entry name" value="Ald_Oxase/xanthine_DH-like"/>
</dbReference>
<dbReference type="GO" id="GO:0005506">
    <property type="term" value="F:iron ion binding"/>
    <property type="evidence" value="ECO:0007669"/>
    <property type="project" value="InterPro"/>
</dbReference>
<dbReference type="InterPro" id="IPR036318">
    <property type="entry name" value="FAD-bd_PCMH-like_sf"/>
</dbReference>
<dbReference type="InterPro" id="IPR006058">
    <property type="entry name" value="2Fe2S_fd_BS"/>
</dbReference>
<dbReference type="SUPFAM" id="SSF55447">
    <property type="entry name" value="CO dehydrogenase flavoprotein C-terminal domain-like"/>
    <property type="match status" value="1"/>
</dbReference>
<dbReference type="Proteomes" id="UP000315440">
    <property type="component" value="Unassembled WGS sequence"/>
</dbReference>
<dbReference type="PROSITE" id="PS00197">
    <property type="entry name" value="2FE2S_FER_1"/>
    <property type="match status" value="1"/>
</dbReference>
<accession>A0A5C5ZJW2</accession>
<dbReference type="Gene3D" id="1.10.150.120">
    <property type="entry name" value="[2Fe-2S]-binding domain"/>
    <property type="match status" value="1"/>
</dbReference>
<gene>
    <name evidence="6" type="primary">ndhF</name>
    <name evidence="6" type="ORF">Mal64_31840</name>
</gene>
<sequence>MRDRLVFYLNDERHEVAGADAALTLTDYLRRPGPVAGRSAAEALVGTKVVCSEGDCGACTVLVGSPTENGERFAYRTIDACIAFIYQLDRRHVVTVEGVGPCGALTGVQDAMVRNHGSQCGFCTPGFVMAMHGLMEQAEGADTALDDAALRLGLSGNLCRCTGYGQILEAGRELRPSAIPGVADRFDTAAMLTEFTALGGKGVVIDTAPPVCLPTTVDELLAAKADRPDAALVAGATDLGVQRNHGRFAPSAVIFTGGVEELKQLKVVGDELVIGAGVTWDEVECRVRPLVPQYADLLTRFGSPQIRNAGTLVGNLANASPIADSIPFHMVAGSTFELASSEGRRNVAIEDFYLGYKELDLKSDEAILAVRTPLPLPAARVRLYKVSKRRDMDISTATAAFWVETDRDGLVSALRIALGGVGPTVMRAREAEALLVGAPLSLEAMRRAGRTAGAAITPISDVRGGADYRRLLVENLFVKCWHDLGTSSHASNGVKT</sequence>
<dbReference type="Pfam" id="PF00941">
    <property type="entry name" value="FAD_binding_5"/>
    <property type="match status" value="1"/>
</dbReference>
<keyword evidence="3" id="KW-0274">FAD</keyword>
<dbReference type="InterPro" id="IPR036884">
    <property type="entry name" value="2Fe-2S-bd_dom_sf"/>
</dbReference>
<dbReference type="SUPFAM" id="SSF54292">
    <property type="entry name" value="2Fe-2S ferredoxin-like"/>
    <property type="match status" value="1"/>
</dbReference>
<dbReference type="RefSeq" id="WP_146401958.1">
    <property type="nucleotide sequence ID" value="NZ_SJPQ01000003.1"/>
</dbReference>
<keyword evidence="1" id="KW-0285">Flavoprotein</keyword>
<dbReference type="EC" id="1.17.1.5" evidence="6"/>
<dbReference type="InterPro" id="IPR016169">
    <property type="entry name" value="FAD-bd_PCMH_sub2"/>
</dbReference>
<dbReference type="Pfam" id="PF03450">
    <property type="entry name" value="CO_deh_flav_C"/>
    <property type="match status" value="1"/>
</dbReference>
<dbReference type="Gene3D" id="3.30.465.10">
    <property type="match status" value="1"/>
</dbReference>